<dbReference type="EMBL" id="CP036434">
    <property type="protein sequence ID" value="QDV06149.1"/>
    <property type="molecule type" value="Genomic_DNA"/>
</dbReference>
<feature type="signal peptide" evidence="2">
    <location>
        <begin position="1"/>
        <end position="20"/>
    </location>
</feature>
<evidence type="ECO:0000313" key="3">
    <source>
        <dbReference type="EMBL" id="QDV06149.1"/>
    </source>
</evidence>
<dbReference type="Proteomes" id="UP000320390">
    <property type="component" value="Chromosome"/>
</dbReference>
<reference evidence="3 4" key="1">
    <citation type="submission" date="2019-02" db="EMBL/GenBank/DDBJ databases">
        <title>Deep-cultivation of Planctomycetes and their phenomic and genomic characterization uncovers novel biology.</title>
        <authorList>
            <person name="Wiegand S."/>
            <person name="Jogler M."/>
            <person name="Boedeker C."/>
            <person name="Pinto D."/>
            <person name="Vollmers J."/>
            <person name="Rivas-Marin E."/>
            <person name="Kohn T."/>
            <person name="Peeters S.H."/>
            <person name="Heuer A."/>
            <person name="Rast P."/>
            <person name="Oberbeckmann S."/>
            <person name="Bunk B."/>
            <person name="Jeske O."/>
            <person name="Meyerdierks A."/>
            <person name="Storesund J.E."/>
            <person name="Kallscheuer N."/>
            <person name="Luecker S."/>
            <person name="Lage O.M."/>
            <person name="Pohl T."/>
            <person name="Merkel B.J."/>
            <person name="Hornburger P."/>
            <person name="Mueller R.-W."/>
            <person name="Bruemmer F."/>
            <person name="Labrenz M."/>
            <person name="Spormann A.M."/>
            <person name="Op den Camp H."/>
            <person name="Overmann J."/>
            <person name="Amann R."/>
            <person name="Jetten M.S.M."/>
            <person name="Mascher T."/>
            <person name="Medema M.H."/>
            <person name="Devos D.P."/>
            <person name="Kaster A.-K."/>
            <person name="Ovreas L."/>
            <person name="Rohde M."/>
            <person name="Galperin M.Y."/>
            <person name="Jogler C."/>
        </authorList>
    </citation>
    <scope>NUCLEOTIDE SEQUENCE [LARGE SCALE GENOMIC DNA]</scope>
    <source>
        <strain evidence="3 4">Poly30</strain>
    </source>
</reference>
<dbReference type="AlphaFoldDB" id="A0A518EPY8"/>
<keyword evidence="2" id="KW-0732">Signal</keyword>
<name>A0A518EPY8_9BACT</name>
<evidence type="ECO:0000256" key="1">
    <source>
        <dbReference type="SAM" id="MobiDB-lite"/>
    </source>
</evidence>
<dbReference type="RefSeq" id="WP_145196099.1">
    <property type="nucleotide sequence ID" value="NZ_CP036434.1"/>
</dbReference>
<keyword evidence="4" id="KW-1185">Reference proteome</keyword>
<accession>A0A518EPY8</accession>
<evidence type="ECO:0000313" key="4">
    <source>
        <dbReference type="Proteomes" id="UP000320390"/>
    </source>
</evidence>
<organism evidence="3 4">
    <name type="scientific">Saltatorellus ferox</name>
    <dbReference type="NCBI Taxonomy" id="2528018"/>
    <lineage>
        <taxon>Bacteria</taxon>
        <taxon>Pseudomonadati</taxon>
        <taxon>Planctomycetota</taxon>
        <taxon>Planctomycetia</taxon>
        <taxon>Planctomycetia incertae sedis</taxon>
        <taxon>Saltatorellus</taxon>
    </lineage>
</organism>
<proteinExistence type="predicted"/>
<protein>
    <submittedName>
        <fullName evidence="3">Uncharacterized protein</fullName>
    </submittedName>
</protein>
<gene>
    <name evidence="3" type="ORF">Poly30_16540</name>
</gene>
<dbReference type="PROSITE" id="PS51257">
    <property type="entry name" value="PROKAR_LIPOPROTEIN"/>
    <property type="match status" value="1"/>
</dbReference>
<sequence precursor="true">MRNSLPFVSLLCASSLFVLGSCGGGEAHDEHAGHDHAPGEHVDGAEQPNDHAAEMEERGAVDLGSIEIAGATLVLDAAASPTPGETVTINANVKSGKLPETLRMWYGLESAVGSMKAKADVHDDHLHVDVEIPAEAMQSPMLWLEAQAASGEKQIVSVAYPETTK</sequence>
<feature type="chain" id="PRO_5021737699" evidence="2">
    <location>
        <begin position="21"/>
        <end position="165"/>
    </location>
</feature>
<evidence type="ECO:0000256" key="2">
    <source>
        <dbReference type="SAM" id="SignalP"/>
    </source>
</evidence>
<feature type="region of interest" description="Disordered" evidence="1">
    <location>
        <begin position="27"/>
        <end position="47"/>
    </location>
</feature>